<keyword evidence="1" id="KW-0472">Membrane</keyword>
<dbReference type="AlphaFoldDB" id="A0A0E9TDB8"/>
<reference evidence="2" key="2">
    <citation type="journal article" date="2015" name="Fish Shellfish Immunol.">
        <title>Early steps in the European eel (Anguilla anguilla)-Vibrio vulnificus interaction in the gills: Role of the RtxA13 toxin.</title>
        <authorList>
            <person name="Callol A."/>
            <person name="Pajuelo D."/>
            <person name="Ebbesson L."/>
            <person name="Teles M."/>
            <person name="MacKenzie S."/>
            <person name="Amaro C."/>
        </authorList>
    </citation>
    <scope>NUCLEOTIDE SEQUENCE</scope>
</reference>
<feature type="transmembrane region" description="Helical" evidence="1">
    <location>
        <begin position="6"/>
        <end position="26"/>
    </location>
</feature>
<sequence length="27" mass="3181">MTYKFIYYDVIMIAVVANVFVCEYDIG</sequence>
<evidence type="ECO:0000313" key="2">
    <source>
        <dbReference type="EMBL" id="JAH51417.1"/>
    </source>
</evidence>
<organism evidence="2">
    <name type="scientific">Anguilla anguilla</name>
    <name type="common">European freshwater eel</name>
    <name type="synonym">Muraena anguilla</name>
    <dbReference type="NCBI Taxonomy" id="7936"/>
    <lineage>
        <taxon>Eukaryota</taxon>
        <taxon>Metazoa</taxon>
        <taxon>Chordata</taxon>
        <taxon>Craniata</taxon>
        <taxon>Vertebrata</taxon>
        <taxon>Euteleostomi</taxon>
        <taxon>Actinopterygii</taxon>
        <taxon>Neopterygii</taxon>
        <taxon>Teleostei</taxon>
        <taxon>Anguilliformes</taxon>
        <taxon>Anguillidae</taxon>
        <taxon>Anguilla</taxon>
    </lineage>
</organism>
<keyword evidence="1" id="KW-1133">Transmembrane helix</keyword>
<protein>
    <submittedName>
        <fullName evidence="2">Uncharacterized protein</fullName>
    </submittedName>
</protein>
<accession>A0A0E9TDB8</accession>
<keyword evidence="1" id="KW-0812">Transmembrane</keyword>
<evidence type="ECO:0000256" key="1">
    <source>
        <dbReference type="SAM" id="Phobius"/>
    </source>
</evidence>
<proteinExistence type="predicted"/>
<dbReference type="EMBL" id="GBXM01057160">
    <property type="protein sequence ID" value="JAH51417.1"/>
    <property type="molecule type" value="Transcribed_RNA"/>
</dbReference>
<reference evidence="2" key="1">
    <citation type="submission" date="2014-11" db="EMBL/GenBank/DDBJ databases">
        <authorList>
            <person name="Amaro Gonzalez C."/>
        </authorList>
    </citation>
    <scope>NUCLEOTIDE SEQUENCE</scope>
</reference>
<name>A0A0E9TDB8_ANGAN</name>